<name>A0A1C4W9W1_9ACTN</name>
<reference evidence="7" key="1">
    <citation type="submission" date="2016-06" db="EMBL/GenBank/DDBJ databases">
        <authorList>
            <person name="Varghese N."/>
            <person name="Submissions Spin"/>
        </authorList>
    </citation>
    <scope>NUCLEOTIDE SEQUENCE [LARGE SCALE GENOMIC DNA]</scope>
    <source>
        <strain evidence="7">DSM 43168</strain>
    </source>
</reference>
<keyword evidence="1" id="KW-0436">Ligase</keyword>
<keyword evidence="2 4" id="KW-0547">Nucleotide-binding</keyword>
<evidence type="ECO:0000256" key="3">
    <source>
        <dbReference type="ARBA" id="ARBA00022840"/>
    </source>
</evidence>
<dbReference type="GO" id="GO:0016874">
    <property type="term" value="F:ligase activity"/>
    <property type="evidence" value="ECO:0007669"/>
    <property type="project" value="UniProtKB-KW"/>
</dbReference>
<keyword evidence="3 4" id="KW-0067">ATP-binding</keyword>
<dbReference type="InterPro" id="IPR040570">
    <property type="entry name" value="LAL_C2"/>
</dbReference>
<dbReference type="STRING" id="47853.TK50_08930"/>
<dbReference type="SUPFAM" id="SSF56059">
    <property type="entry name" value="Glutathione synthetase ATP-binding domain-like"/>
    <property type="match status" value="1"/>
</dbReference>
<feature type="domain" description="ATP-grasp" evidence="5">
    <location>
        <begin position="124"/>
        <end position="325"/>
    </location>
</feature>
<protein>
    <submittedName>
        <fullName evidence="6">Biotin carboxylase</fullName>
    </submittedName>
</protein>
<dbReference type="Proteomes" id="UP000183585">
    <property type="component" value="Unassembled WGS sequence"/>
</dbReference>
<dbReference type="EMBL" id="FMCT01000003">
    <property type="protein sequence ID" value="SCE93026.1"/>
    <property type="molecule type" value="Genomic_DNA"/>
</dbReference>
<accession>A0A1C4W9W1</accession>
<dbReference type="Gene3D" id="3.30.470.20">
    <property type="entry name" value="ATP-grasp fold, B domain"/>
    <property type="match status" value="1"/>
</dbReference>
<dbReference type="GO" id="GO:0046872">
    <property type="term" value="F:metal ion binding"/>
    <property type="evidence" value="ECO:0007669"/>
    <property type="project" value="InterPro"/>
</dbReference>
<evidence type="ECO:0000256" key="2">
    <source>
        <dbReference type="ARBA" id="ARBA00022741"/>
    </source>
</evidence>
<dbReference type="Pfam" id="PF13535">
    <property type="entry name" value="ATP-grasp_4"/>
    <property type="match status" value="1"/>
</dbReference>
<sequence length="418" mass="43340">MDLDLGPAEMIVVGASLGTLRWLDEELPAGSVVVVEEPDVIDRRGVDELVGRLSVLARVVPAEYQTGFDADALLAREPELAGARLVMPGLEYAVGAAARFAARLGLPGAGAQAADVFSDKHRMRLLAAGAGLPNPAYALVGGPAEAMEFARRHGGRCVLKPTRRSGSLGVRLVADPAEIPAAWAASAAPEAPPEATDRGLPTQVLAEQVLDGREHSVELLVADGEVVFGNVTDKRVLPGPLPVETGHTVPSALPGAARRDLLDAAGRLCAAAGFRTGVLHSEWIVVDGVPHLVECAARLPGDMITALISIGYEFGFIDAYLRVLRGERPALPARPTGAAAVEFLLAQPGTVTGIEGLRPARRVAGVLEVQLDTAVGATVAPVTSSGRRSGHVLAWGVDPAEAERAARAAAAEIRVTVA</sequence>
<dbReference type="Pfam" id="PF18603">
    <property type="entry name" value="LAL_C2"/>
    <property type="match status" value="1"/>
</dbReference>
<evidence type="ECO:0000313" key="7">
    <source>
        <dbReference type="Proteomes" id="UP000183585"/>
    </source>
</evidence>
<dbReference type="InterPro" id="IPR052032">
    <property type="entry name" value="ATP-dep_AA_Ligase"/>
</dbReference>
<dbReference type="RefSeq" id="WP_074473797.1">
    <property type="nucleotide sequence ID" value="NZ_FMCT01000003.1"/>
</dbReference>
<evidence type="ECO:0000259" key="5">
    <source>
        <dbReference type="PROSITE" id="PS50975"/>
    </source>
</evidence>
<evidence type="ECO:0000256" key="4">
    <source>
        <dbReference type="PROSITE-ProRule" id="PRU00409"/>
    </source>
</evidence>
<dbReference type="GO" id="GO:0005524">
    <property type="term" value="F:ATP binding"/>
    <property type="evidence" value="ECO:0007669"/>
    <property type="project" value="UniProtKB-UniRule"/>
</dbReference>
<dbReference type="AlphaFoldDB" id="A0A1C4W9W1"/>
<evidence type="ECO:0000313" key="6">
    <source>
        <dbReference type="EMBL" id="SCE93026.1"/>
    </source>
</evidence>
<evidence type="ECO:0000256" key="1">
    <source>
        <dbReference type="ARBA" id="ARBA00022598"/>
    </source>
</evidence>
<dbReference type="PANTHER" id="PTHR43585:SF2">
    <property type="entry name" value="ATP-GRASP ENZYME FSQD"/>
    <property type="match status" value="1"/>
</dbReference>
<dbReference type="PANTHER" id="PTHR43585">
    <property type="entry name" value="FUMIPYRROLE BIOSYNTHESIS PROTEIN C"/>
    <property type="match status" value="1"/>
</dbReference>
<proteinExistence type="predicted"/>
<dbReference type="PROSITE" id="PS50975">
    <property type="entry name" value="ATP_GRASP"/>
    <property type="match status" value="1"/>
</dbReference>
<dbReference type="InterPro" id="IPR011761">
    <property type="entry name" value="ATP-grasp"/>
</dbReference>
<keyword evidence="7" id="KW-1185">Reference proteome</keyword>
<gene>
    <name evidence="6" type="ORF">GA0070563_103230</name>
</gene>
<organism evidence="6 7">
    <name type="scientific">Micromonospora carbonacea</name>
    <dbReference type="NCBI Taxonomy" id="47853"/>
    <lineage>
        <taxon>Bacteria</taxon>
        <taxon>Bacillati</taxon>
        <taxon>Actinomycetota</taxon>
        <taxon>Actinomycetes</taxon>
        <taxon>Micromonosporales</taxon>
        <taxon>Micromonosporaceae</taxon>
        <taxon>Micromonospora</taxon>
    </lineage>
</organism>